<name>A0A1Y2F015_9BASI</name>
<accession>A0A1Y2F015</accession>
<dbReference type="InParanoid" id="A0A1Y2F015"/>
<evidence type="ECO:0000313" key="2">
    <source>
        <dbReference type="Proteomes" id="UP000193467"/>
    </source>
</evidence>
<evidence type="ECO:0000313" key="1">
    <source>
        <dbReference type="EMBL" id="ORY77222.1"/>
    </source>
</evidence>
<evidence type="ECO:0008006" key="3">
    <source>
        <dbReference type="Google" id="ProtNLM"/>
    </source>
</evidence>
<comment type="caution">
    <text evidence="1">The sequence shown here is derived from an EMBL/GenBank/DDBJ whole genome shotgun (WGS) entry which is preliminary data.</text>
</comment>
<gene>
    <name evidence="1" type="ORF">BCR35DRAFT_353193</name>
</gene>
<sequence>MSTTLLPRLRGALVSLWAQLDLQQGSLPSKSCRWLLEELKELKEMPVPPGYASSFHPLVEAIEKLQSTSTSSLPLIQVTYIANLLTSTITLLTAPFPPFTILDSSRPTLPSEIIFLILHQLAAQKHQSDLAASCLVSRSFLPLAREALYDTLYLEIRQTSLEEMDQFPQPTTLRRGSQFLVNYDKLSITLVRYPFLGSLVHRLVVHTDNDSAPVVLQPMFDDVLSLLKSCQPRHIHFYVGAATDAAVEVVWQSGQLYQSIELEEIANNDQSRLWEVLEEQTELKNLSLRSYGDGLASPIITFTSRLVQLNLHLLNLTEPTEGVAPLFESLTSYSSSTLVQVDLTLYFEDQSWHWHDLFCDLRVLRSLTLRLFPPTHSTDQLKQQQERHQLQLLLSRIPSTVTSLSFLGSPNSRTYFIDLGNLPPSITHLNITAFNLSPSTLLSLLRSSSTLQNLTQLQYHSSSFNNGETQTETEIPLPWNPTTRANVAAVLDELGILGNPPP</sequence>
<dbReference type="InterPro" id="IPR032675">
    <property type="entry name" value="LRR_dom_sf"/>
</dbReference>
<dbReference type="Gene3D" id="3.80.10.10">
    <property type="entry name" value="Ribonuclease Inhibitor"/>
    <property type="match status" value="1"/>
</dbReference>
<dbReference type="OrthoDB" id="2745898at2759"/>
<reference evidence="1 2" key="1">
    <citation type="submission" date="2016-07" db="EMBL/GenBank/DDBJ databases">
        <title>Pervasive Adenine N6-methylation of Active Genes in Fungi.</title>
        <authorList>
            <consortium name="DOE Joint Genome Institute"/>
            <person name="Mondo S.J."/>
            <person name="Dannebaum R.O."/>
            <person name="Kuo R.C."/>
            <person name="Labutti K."/>
            <person name="Haridas S."/>
            <person name="Kuo A."/>
            <person name="Salamov A."/>
            <person name="Ahrendt S.R."/>
            <person name="Lipzen A."/>
            <person name="Sullivan W."/>
            <person name="Andreopoulos W.B."/>
            <person name="Clum A."/>
            <person name="Lindquist E."/>
            <person name="Daum C."/>
            <person name="Ramamoorthy G.K."/>
            <person name="Gryganskyi A."/>
            <person name="Culley D."/>
            <person name="Magnuson J.K."/>
            <person name="James T.Y."/>
            <person name="O'Malley M.A."/>
            <person name="Stajich J.E."/>
            <person name="Spatafora J.W."/>
            <person name="Visel A."/>
            <person name="Grigoriev I.V."/>
        </authorList>
    </citation>
    <scope>NUCLEOTIDE SEQUENCE [LARGE SCALE GENOMIC DNA]</scope>
    <source>
        <strain evidence="1 2">62-1032</strain>
    </source>
</reference>
<proteinExistence type="predicted"/>
<organism evidence="1 2">
    <name type="scientific">Leucosporidium creatinivorum</name>
    <dbReference type="NCBI Taxonomy" id="106004"/>
    <lineage>
        <taxon>Eukaryota</taxon>
        <taxon>Fungi</taxon>
        <taxon>Dikarya</taxon>
        <taxon>Basidiomycota</taxon>
        <taxon>Pucciniomycotina</taxon>
        <taxon>Microbotryomycetes</taxon>
        <taxon>Leucosporidiales</taxon>
        <taxon>Leucosporidium</taxon>
    </lineage>
</organism>
<dbReference type="EMBL" id="MCGR01000032">
    <property type="protein sequence ID" value="ORY77222.1"/>
    <property type="molecule type" value="Genomic_DNA"/>
</dbReference>
<keyword evidence="2" id="KW-1185">Reference proteome</keyword>
<protein>
    <recommendedName>
        <fullName evidence="3">F-box domain-containing protein</fullName>
    </recommendedName>
</protein>
<dbReference type="AlphaFoldDB" id="A0A1Y2F015"/>
<dbReference type="Proteomes" id="UP000193467">
    <property type="component" value="Unassembled WGS sequence"/>
</dbReference>